<keyword evidence="2" id="KW-1185">Reference proteome</keyword>
<gene>
    <name evidence="1" type="ORF">MRATA1EN1_LOCUS2394</name>
</gene>
<evidence type="ECO:0000313" key="2">
    <source>
        <dbReference type="Proteomes" id="UP001176941"/>
    </source>
</evidence>
<evidence type="ECO:0000313" key="1">
    <source>
        <dbReference type="EMBL" id="CAI9153432.1"/>
    </source>
</evidence>
<proteinExistence type="predicted"/>
<sequence>MSQPLRALVSSSPPLFLYDFSNPLETELMISLKIHRCLKVKSGPLIYDCFMKSLSQNEFQYSLGKNTGAVFFLPTEPQGKPKNAGAGSLSLLQGIFPTQESNQGLLHCGRILHQLSHKGSPGMLERAACPFSRGSSQPRNRTRVSCIVGGFFIN</sequence>
<accession>A0ABN8XYN0</accession>
<organism evidence="1 2">
    <name type="scientific">Rangifer tarandus platyrhynchus</name>
    <name type="common">Svalbard reindeer</name>
    <dbReference type="NCBI Taxonomy" id="3082113"/>
    <lineage>
        <taxon>Eukaryota</taxon>
        <taxon>Metazoa</taxon>
        <taxon>Chordata</taxon>
        <taxon>Craniata</taxon>
        <taxon>Vertebrata</taxon>
        <taxon>Euteleostomi</taxon>
        <taxon>Mammalia</taxon>
        <taxon>Eutheria</taxon>
        <taxon>Laurasiatheria</taxon>
        <taxon>Artiodactyla</taxon>
        <taxon>Ruminantia</taxon>
        <taxon>Pecora</taxon>
        <taxon>Cervidae</taxon>
        <taxon>Odocoileinae</taxon>
        <taxon>Rangifer</taxon>
    </lineage>
</organism>
<reference evidence="1" key="1">
    <citation type="submission" date="2023-04" db="EMBL/GenBank/DDBJ databases">
        <authorList>
            <consortium name="ELIXIR-Norway"/>
        </authorList>
    </citation>
    <scope>NUCLEOTIDE SEQUENCE [LARGE SCALE GENOMIC DNA]</scope>
</reference>
<dbReference type="EMBL" id="OX459946">
    <property type="protein sequence ID" value="CAI9153432.1"/>
    <property type="molecule type" value="Genomic_DNA"/>
</dbReference>
<protein>
    <submittedName>
        <fullName evidence="1">Uncharacterized protein</fullName>
    </submittedName>
</protein>
<dbReference type="Proteomes" id="UP001176941">
    <property type="component" value="Chromosome 10"/>
</dbReference>
<name>A0ABN8XYN0_RANTA</name>